<dbReference type="Proteomes" id="UP000053558">
    <property type="component" value="Unassembled WGS sequence"/>
</dbReference>
<organism evidence="3 4">
    <name type="scientific">Coniophora puteana (strain RWD-64-598)</name>
    <name type="common">Brown rot fungus</name>
    <dbReference type="NCBI Taxonomy" id="741705"/>
    <lineage>
        <taxon>Eukaryota</taxon>
        <taxon>Fungi</taxon>
        <taxon>Dikarya</taxon>
        <taxon>Basidiomycota</taxon>
        <taxon>Agaricomycotina</taxon>
        <taxon>Agaricomycetes</taxon>
        <taxon>Agaricomycetidae</taxon>
        <taxon>Boletales</taxon>
        <taxon>Coniophorineae</taxon>
        <taxon>Coniophoraceae</taxon>
        <taxon>Coniophora</taxon>
    </lineage>
</organism>
<dbReference type="PANTHER" id="PTHR43662">
    <property type="match status" value="1"/>
</dbReference>
<dbReference type="OMA" id="VNGWDVP"/>
<gene>
    <name evidence="3" type="ORF">CONPUDRAFT_120670</name>
</gene>
<keyword evidence="1" id="KW-0732">Signal</keyword>
<sequence>MFKNAFAPLLAALVYVGAAHAWFRVACTTPLVTERIDPIVSPGVIGTNHVHTVHGSSGFSATSNTTDLRAGSCTSCEVSPQDMSAYWFPKLYFKDPADGHFEEVPNGGLLVYYLQRGDQEKINGGPGLTAFPPGFRMISGDVTSRSSQGGQGYDNQQELAQSAIQWYCLRYTTSDPDYVGYGFPTTDCEAGFNARIQFPSCWDGENLDSPDHKSHVAYLSGLDNGSCPPTHPVGLMHMMFEITWDVHSFAGRWSEPDWPFVYATGDPTGYSQHGDFLSGWDSVALQNAIDNCNNPNDETGNGVTEACSYLTVISQDTATTCKADPVVNEQTGGTNLSKLPGCNPLQAGPQNATLYSTSNCPI</sequence>
<dbReference type="PANTHER" id="PTHR43662:SF3">
    <property type="entry name" value="DOMAIN PROTEIN, PUTATIVE (AFU_ORTHOLOGUE AFUA_6G11970)-RELATED"/>
    <property type="match status" value="1"/>
</dbReference>
<accession>A0A5M3MV01</accession>
<name>A0A5M3MV01_CONPW</name>
<evidence type="ECO:0000313" key="4">
    <source>
        <dbReference type="Proteomes" id="UP000053558"/>
    </source>
</evidence>
<dbReference type="OrthoDB" id="74764at2759"/>
<evidence type="ECO:0000259" key="2">
    <source>
        <dbReference type="Pfam" id="PF09362"/>
    </source>
</evidence>
<dbReference type="GeneID" id="19199559"/>
<keyword evidence="4" id="KW-1185">Reference proteome</keyword>
<feature type="domain" description="DUF1996" evidence="2">
    <location>
        <begin position="37"/>
        <end position="280"/>
    </location>
</feature>
<dbReference type="InterPro" id="IPR018535">
    <property type="entry name" value="DUF1996"/>
</dbReference>
<dbReference type="AlphaFoldDB" id="A0A5M3MV01"/>
<dbReference type="KEGG" id="cput:CONPUDRAFT_120670"/>
<dbReference type="EMBL" id="JH711576">
    <property type="protein sequence ID" value="EIW82574.1"/>
    <property type="molecule type" value="Genomic_DNA"/>
</dbReference>
<protein>
    <recommendedName>
        <fullName evidence="2">DUF1996 domain-containing protein</fullName>
    </recommendedName>
</protein>
<evidence type="ECO:0000256" key="1">
    <source>
        <dbReference type="SAM" id="SignalP"/>
    </source>
</evidence>
<dbReference type="Pfam" id="PF09362">
    <property type="entry name" value="DUF1996"/>
    <property type="match status" value="1"/>
</dbReference>
<evidence type="ECO:0000313" key="3">
    <source>
        <dbReference type="EMBL" id="EIW82574.1"/>
    </source>
</evidence>
<reference evidence="4" key="1">
    <citation type="journal article" date="2012" name="Science">
        <title>The Paleozoic origin of enzymatic lignin decomposition reconstructed from 31 fungal genomes.</title>
        <authorList>
            <person name="Floudas D."/>
            <person name="Binder M."/>
            <person name="Riley R."/>
            <person name="Barry K."/>
            <person name="Blanchette R.A."/>
            <person name="Henrissat B."/>
            <person name="Martinez A.T."/>
            <person name="Otillar R."/>
            <person name="Spatafora J.W."/>
            <person name="Yadav J.S."/>
            <person name="Aerts A."/>
            <person name="Benoit I."/>
            <person name="Boyd A."/>
            <person name="Carlson A."/>
            <person name="Copeland A."/>
            <person name="Coutinho P.M."/>
            <person name="de Vries R.P."/>
            <person name="Ferreira P."/>
            <person name="Findley K."/>
            <person name="Foster B."/>
            <person name="Gaskell J."/>
            <person name="Glotzer D."/>
            <person name="Gorecki P."/>
            <person name="Heitman J."/>
            <person name="Hesse C."/>
            <person name="Hori C."/>
            <person name="Igarashi K."/>
            <person name="Jurgens J.A."/>
            <person name="Kallen N."/>
            <person name="Kersten P."/>
            <person name="Kohler A."/>
            <person name="Kuees U."/>
            <person name="Kumar T.K.A."/>
            <person name="Kuo A."/>
            <person name="LaButti K."/>
            <person name="Larrondo L.F."/>
            <person name="Lindquist E."/>
            <person name="Ling A."/>
            <person name="Lombard V."/>
            <person name="Lucas S."/>
            <person name="Lundell T."/>
            <person name="Martin R."/>
            <person name="McLaughlin D.J."/>
            <person name="Morgenstern I."/>
            <person name="Morin E."/>
            <person name="Murat C."/>
            <person name="Nagy L.G."/>
            <person name="Nolan M."/>
            <person name="Ohm R.A."/>
            <person name="Patyshakuliyeva A."/>
            <person name="Rokas A."/>
            <person name="Ruiz-Duenas F.J."/>
            <person name="Sabat G."/>
            <person name="Salamov A."/>
            <person name="Samejima M."/>
            <person name="Schmutz J."/>
            <person name="Slot J.C."/>
            <person name="St John F."/>
            <person name="Stenlid J."/>
            <person name="Sun H."/>
            <person name="Sun S."/>
            <person name="Syed K."/>
            <person name="Tsang A."/>
            <person name="Wiebenga A."/>
            <person name="Young D."/>
            <person name="Pisabarro A."/>
            <person name="Eastwood D.C."/>
            <person name="Martin F."/>
            <person name="Cullen D."/>
            <person name="Grigoriev I.V."/>
            <person name="Hibbett D.S."/>
        </authorList>
    </citation>
    <scope>NUCLEOTIDE SEQUENCE [LARGE SCALE GENOMIC DNA]</scope>
    <source>
        <strain evidence="4">RWD-64-598 SS2</strain>
    </source>
</reference>
<feature type="chain" id="PRO_5024432802" description="DUF1996 domain-containing protein" evidence="1">
    <location>
        <begin position="22"/>
        <end position="362"/>
    </location>
</feature>
<comment type="caution">
    <text evidence="3">The sequence shown here is derived from an EMBL/GenBank/DDBJ whole genome shotgun (WGS) entry which is preliminary data.</text>
</comment>
<proteinExistence type="predicted"/>
<feature type="signal peptide" evidence="1">
    <location>
        <begin position="1"/>
        <end position="21"/>
    </location>
</feature>
<dbReference type="RefSeq" id="XP_007766604.1">
    <property type="nucleotide sequence ID" value="XM_007768414.1"/>
</dbReference>